<dbReference type="InterPro" id="IPR036427">
    <property type="entry name" value="Bromodomain-like_sf"/>
</dbReference>
<comment type="caution">
    <text evidence="5">The sequence shown here is derived from an EMBL/GenBank/DDBJ whole genome shotgun (WGS) entry which is preliminary data.</text>
</comment>
<evidence type="ECO:0000259" key="4">
    <source>
        <dbReference type="PROSITE" id="PS50014"/>
    </source>
</evidence>
<organism evidence="5 6">
    <name type="scientific">Hanseniaspora valbyensis NRRL Y-1626</name>
    <dbReference type="NCBI Taxonomy" id="766949"/>
    <lineage>
        <taxon>Eukaryota</taxon>
        <taxon>Fungi</taxon>
        <taxon>Dikarya</taxon>
        <taxon>Ascomycota</taxon>
        <taxon>Saccharomycotina</taxon>
        <taxon>Saccharomycetes</taxon>
        <taxon>Saccharomycodales</taxon>
        <taxon>Saccharomycodaceae</taxon>
        <taxon>Hanseniaspora</taxon>
    </lineage>
</organism>
<feature type="compositionally biased region" description="Acidic residues" evidence="3">
    <location>
        <begin position="354"/>
        <end position="369"/>
    </location>
</feature>
<feature type="compositionally biased region" description="Polar residues" evidence="3">
    <location>
        <begin position="452"/>
        <end position="471"/>
    </location>
</feature>
<evidence type="ECO:0000313" key="5">
    <source>
        <dbReference type="EMBL" id="OBA28854.1"/>
    </source>
</evidence>
<dbReference type="Gene3D" id="1.20.920.10">
    <property type="entry name" value="Bromodomain-like"/>
    <property type="match status" value="2"/>
</dbReference>
<feature type="region of interest" description="Disordered" evidence="3">
    <location>
        <begin position="547"/>
        <end position="656"/>
    </location>
</feature>
<dbReference type="AlphaFoldDB" id="A0A1B7TJE1"/>
<dbReference type="Proteomes" id="UP000092321">
    <property type="component" value="Unassembled WGS sequence"/>
</dbReference>
<dbReference type="PANTHER" id="PTHR22880">
    <property type="entry name" value="FALZ-RELATED BROMODOMAIN-CONTAINING PROTEINS"/>
    <property type="match status" value="1"/>
</dbReference>
<name>A0A1B7TJE1_9ASCO</name>
<dbReference type="EMBL" id="LXPE01000002">
    <property type="protein sequence ID" value="OBA28854.1"/>
    <property type="molecule type" value="Genomic_DNA"/>
</dbReference>
<feature type="compositionally biased region" description="Pro residues" evidence="3">
    <location>
        <begin position="340"/>
        <end position="349"/>
    </location>
</feature>
<feature type="region of interest" description="Disordered" evidence="3">
    <location>
        <begin position="186"/>
        <end position="213"/>
    </location>
</feature>
<dbReference type="InterPro" id="IPR050935">
    <property type="entry name" value="Bromo_chromatin_reader"/>
</dbReference>
<keyword evidence="1 2" id="KW-0103">Bromodomain</keyword>
<proteinExistence type="predicted"/>
<feature type="compositionally biased region" description="Polar residues" evidence="3">
    <location>
        <begin position="574"/>
        <end position="588"/>
    </location>
</feature>
<accession>A0A1B7TJE1</accession>
<evidence type="ECO:0000256" key="3">
    <source>
        <dbReference type="SAM" id="MobiDB-lite"/>
    </source>
</evidence>
<dbReference type="GO" id="GO:0006338">
    <property type="term" value="P:chromatin remodeling"/>
    <property type="evidence" value="ECO:0007669"/>
    <property type="project" value="TreeGrafter"/>
</dbReference>
<dbReference type="SMART" id="SM00297">
    <property type="entry name" value="BROMO"/>
    <property type="match status" value="2"/>
</dbReference>
<dbReference type="InterPro" id="IPR018359">
    <property type="entry name" value="Bromodomain_CS"/>
</dbReference>
<dbReference type="Pfam" id="PF00439">
    <property type="entry name" value="Bromodomain"/>
    <property type="match status" value="2"/>
</dbReference>
<dbReference type="SUPFAM" id="SSF47370">
    <property type="entry name" value="Bromodomain"/>
    <property type="match status" value="2"/>
</dbReference>
<protein>
    <submittedName>
        <fullName evidence="5">Bromodomain-containing protein</fullName>
    </submittedName>
</protein>
<dbReference type="GO" id="GO:0000785">
    <property type="term" value="C:chromatin"/>
    <property type="evidence" value="ECO:0007669"/>
    <property type="project" value="TreeGrafter"/>
</dbReference>
<dbReference type="GO" id="GO:0006355">
    <property type="term" value="P:regulation of DNA-templated transcription"/>
    <property type="evidence" value="ECO:0007669"/>
    <property type="project" value="TreeGrafter"/>
</dbReference>
<feature type="compositionally biased region" description="Acidic residues" evidence="3">
    <location>
        <begin position="639"/>
        <end position="656"/>
    </location>
</feature>
<dbReference type="GO" id="GO:0005634">
    <property type="term" value="C:nucleus"/>
    <property type="evidence" value="ECO:0007669"/>
    <property type="project" value="TreeGrafter"/>
</dbReference>
<feature type="compositionally biased region" description="Low complexity" evidence="3">
    <location>
        <begin position="608"/>
        <end position="623"/>
    </location>
</feature>
<sequence length="656" mass="73594">MSNTEEKQLDNLQGATATEDVSTDAISKETEAPKIENGDAVKFTLENPAPTPPPENMDPSENPIPDHQAKYASTSIRNIKRLKDAKPFIQPVDPTALNIPQYYHFVKRPMSISLIEEKINEKVYSDVEDFYSDFKLMIDNAIKFNGEKSIMASLANNLLQTFTKHMHNMPPRENVKNIKQEVKQAENELASNDTSTISSISSRKRRQVHPPQPKDIYTNEVVHAKPKDKNLLQDLNFAKTLVKELLSKKYQNINFPFSEPVDTVALNIPHYHDYVKTPMDLSTIQKKLNNWEYTSFEAVTSDIDLVFFNCYAFNPAGSDVNIMGKSLERVYTDLLSKKPQPLPPTPPPVNNYSDQEESEEEQEEVEVETEEQMELDLINAGKNNPAILMLEQQIETFQEQLRAMREIEYKNLKKNKKLAKVLTKKAGVKRKRSANKVKVAGTSSATKRRKSSNSTTASGTRRKSLSASSSTVGKSDSLIQVSYEMKKYMSQKLEHFSMSEMNSFSTFIANNIPVEQMPKDESGEAYLDLSQLQVNVVKPYEKSPITNLPTSSIANAEPSFHTPSNLPSPFANASPVQRRTSQEGSAVASSGKLEQIKQKLQSMNIKKSPGTSGINSSTSNNYSVSPAYTKPKGLYLNNDNDDESSSDDDDSESEEE</sequence>
<feature type="compositionally biased region" description="Polar residues" evidence="3">
    <location>
        <begin position="10"/>
        <end position="20"/>
    </location>
</feature>
<evidence type="ECO:0000313" key="6">
    <source>
        <dbReference type="Proteomes" id="UP000092321"/>
    </source>
</evidence>
<feature type="domain" description="Bromo" evidence="4">
    <location>
        <begin position="249"/>
        <end position="321"/>
    </location>
</feature>
<reference evidence="6" key="1">
    <citation type="journal article" date="2016" name="Proc. Natl. Acad. Sci. U.S.A.">
        <title>Comparative genomics of biotechnologically important yeasts.</title>
        <authorList>
            <person name="Riley R."/>
            <person name="Haridas S."/>
            <person name="Wolfe K.H."/>
            <person name="Lopes M.R."/>
            <person name="Hittinger C.T."/>
            <person name="Goeker M."/>
            <person name="Salamov A.A."/>
            <person name="Wisecaver J.H."/>
            <person name="Long T.M."/>
            <person name="Calvey C.H."/>
            <person name="Aerts A.L."/>
            <person name="Barry K.W."/>
            <person name="Choi C."/>
            <person name="Clum A."/>
            <person name="Coughlan A.Y."/>
            <person name="Deshpande S."/>
            <person name="Douglass A.P."/>
            <person name="Hanson S.J."/>
            <person name="Klenk H.-P."/>
            <person name="LaButti K.M."/>
            <person name="Lapidus A."/>
            <person name="Lindquist E.A."/>
            <person name="Lipzen A.M."/>
            <person name="Meier-Kolthoff J.P."/>
            <person name="Ohm R.A."/>
            <person name="Otillar R.P."/>
            <person name="Pangilinan J.L."/>
            <person name="Peng Y."/>
            <person name="Rokas A."/>
            <person name="Rosa C.A."/>
            <person name="Scheuner C."/>
            <person name="Sibirny A.A."/>
            <person name="Slot J.C."/>
            <person name="Stielow J.B."/>
            <person name="Sun H."/>
            <person name="Kurtzman C.P."/>
            <person name="Blackwell M."/>
            <person name="Grigoriev I.V."/>
            <person name="Jeffries T.W."/>
        </authorList>
    </citation>
    <scope>NUCLEOTIDE SEQUENCE [LARGE SCALE GENOMIC DNA]</scope>
    <source>
        <strain evidence="6">NRRL Y-1626</strain>
    </source>
</reference>
<feature type="region of interest" description="Disordered" evidence="3">
    <location>
        <begin position="423"/>
        <end position="471"/>
    </location>
</feature>
<evidence type="ECO:0000256" key="1">
    <source>
        <dbReference type="ARBA" id="ARBA00023117"/>
    </source>
</evidence>
<keyword evidence="6" id="KW-1185">Reference proteome</keyword>
<feature type="compositionally biased region" description="Basic residues" evidence="3">
    <location>
        <begin position="423"/>
        <end position="435"/>
    </location>
</feature>
<feature type="region of interest" description="Disordered" evidence="3">
    <location>
        <begin position="336"/>
        <end position="369"/>
    </location>
</feature>
<dbReference type="OrthoDB" id="784962at2759"/>
<evidence type="ECO:0000256" key="2">
    <source>
        <dbReference type="PROSITE-ProRule" id="PRU00035"/>
    </source>
</evidence>
<dbReference type="PROSITE" id="PS00633">
    <property type="entry name" value="BROMODOMAIN_1"/>
    <property type="match status" value="1"/>
</dbReference>
<dbReference type="PRINTS" id="PR00503">
    <property type="entry name" value="BROMODOMAIN"/>
</dbReference>
<dbReference type="PROSITE" id="PS50014">
    <property type="entry name" value="BROMODOMAIN_2"/>
    <property type="match status" value="2"/>
</dbReference>
<gene>
    <name evidence="5" type="ORF">HANVADRAFT_5145</name>
</gene>
<dbReference type="InterPro" id="IPR001487">
    <property type="entry name" value="Bromodomain"/>
</dbReference>
<dbReference type="PANTHER" id="PTHR22880:SF225">
    <property type="entry name" value="BROMODOMAIN-CONTAINING PROTEIN BET-1-RELATED"/>
    <property type="match status" value="1"/>
</dbReference>
<feature type="domain" description="Bromo" evidence="4">
    <location>
        <begin position="80"/>
        <end position="152"/>
    </location>
</feature>
<feature type="compositionally biased region" description="Basic and acidic residues" evidence="3">
    <location>
        <begin position="26"/>
        <end position="39"/>
    </location>
</feature>
<feature type="region of interest" description="Disordered" evidence="3">
    <location>
        <begin position="1"/>
        <end position="67"/>
    </location>
</feature>